<comment type="caution">
    <text evidence="1">The sequence shown here is derived from an EMBL/GenBank/DDBJ whole genome shotgun (WGS) entry which is preliminary data.</text>
</comment>
<dbReference type="Gene3D" id="3.30.70.1120">
    <property type="entry name" value="TT1725-like"/>
    <property type="match status" value="1"/>
</dbReference>
<dbReference type="SUPFAM" id="SSF103007">
    <property type="entry name" value="Hypothetical protein TT1725"/>
    <property type="match status" value="1"/>
</dbReference>
<organism evidence="1 2">
    <name type="scientific">Atopococcus tabaci</name>
    <dbReference type="NCBI Taxonomy" id="269774"/>
    <lineage>
        <taxon>Bacteria</taxon>
        <taxon>Bacillati</taxon>
        <taxon>Bacillota</taxon>
        <taxon>Bacilli</taxon>
        <taxon>Lactobacillales</taxon>
        <taxon>Carnobacteriaceae</taxon>
        <taxon>Atopococcus</taxon>
    </lineage>
</organism>
<dbReference type="AlphaFoldDB" id="A0AA43UD18"/>
<evidence type="ECO:0000313" key="2">
    <source>
        <dbReference type="Proteomes" id="UP001171751"/>
    </source>
</evidence>
<name>A0AA43UD18_9LACT</name>
<evidence type="ECO:0000313" key="1">
    <source>
        <dbReference type="EMBL" id="MDO5457734.1"/>
    </source>
</evidence>
<gene>
    <name evidence="1" type="ORF">Q4F26_05235</name>
</gene>
<dbReference type="PANTHER" id="PTHR36441">
    <property type="entry name" value="HYPOTHETICAL CYTOSOLIC PROTEIN"/>
    <property type="match status" value="1"/>
</dbReference>
<sequence length="94" mass="10929">MILMGVEIEMKLWDNQSLKAKRKVIKSMIDKIHHQYKISAAEVGRNDSLDYAHIGLGVVRNQKKEAEKVLNRVIRMIEEKYPVEILSISFLEGY</sequence>
<accession>A0AA43UD18</accession>
<dbReference type="PANTHER" id="PTHR36441:SF1">
    <property type="entry name" value="DUF503 DOMAIN-CONTAINING PROTEIN"/>
    <property type="match status" value="1"/>
</dbReference>
<keyword evidence="2" id="KW-1185">Reference proteome</keyword>
<dbReference type="InterPro" id="IPR007546">
    <property type="entry name" value="DUF503"/>
</dbReference>
<dbReference type="Pfam" id="PF04456">
    <property type="entry name" value="DUF503"/>
    <property type="match status" value="1"/>
</dbReference>
<protein>
    <submittedName>
        <fullName evidence="1">DUF503 domain-containing protein</fullName>
    </submittedName>
</protein>
<dbReference type="Proteomes" id="UP001171751">
    <property type="component" value="Unassembled WGS sequence"/>
</dbReference>
<dbReference type="InterPro" id="IPR036746">
    <property type="entry name" value="TT1725-like_sf"/>
</dbReference>
<proteinExistence type="predicted"/>
<reference evidence="1" key="1">
    <citation type="submission" date="2023-07" db="EMBL/GenBank/DDBJ databases">
        <title>Between Cages and Wild: Unraveling the Impact of Captivity on Animal Microbiomes and Antimicrobial Resistance.</title>
        <authorList>
            <person name="Schmartz G.P."/>
            <person name="Rehner J."/>
            <person name="Schuff M.J."/>
            <person name="Becker S.L."/>
            <person name="Kravczyk M."/>
            <person name="Gurevich A."/>
            <person name="Francke R."/>
            <person name="Mueller R."/>
            <person name="Keller V."/>
            <person name="Keller A."/>
        </authorList>
    </citation>
    <scope>NUCLEOTIDE SEQUENCE</scope>
    <source>
        <strain evidence="1">S39M_St_73</strain>
    </source>
</reference>
<dbReference type="EMBL" id="JAUNQW010000023">
    <property type="protein sequence ID" value="MDO5457734.1"/>
    <property type="molecule type" value="Genomic_DNA"/>
</dbReference>